<dbReference type="PANTHER" id="PTHR21292:SF1">
    <property type="entry name" value="EXOCYST COMPLEX COMPONENT 3"/>
    <property type="match status" value="1"/>
</dbReference>
<comment type="caution">
    <text evidence="4">The sequence shown here is derived from an EMBL/GenBank/DDBJ whole genome shotgun (WGS) entry which is preliminary data.</text>
</comment>
<organism evidence="4 5">
    <name type="scientific">Apolygus lucorum</name>
    <name type="common">Small green plant bug</name>
    <name type="synonym">Lygocoris lucorum</name>
    <dbReference type="NCBI Taxonomy" id="248454"/>
    <lineage>
        <taxon>Eukaryota</taxon>
        <taxon>Metazoa</taxon>
        <taxon>Ecdysozoa</taxon>
        <taxon>Arthropoda</taxon>
        <taxon>Hexapoda</taxon>
        <taxon>Insecta</taxon>
        <taxon>Pterygota</taxon>
        <taxon>Neoptera</taxon>
        <taxon>Paraneoptera</taxon>
        <taxon>Hemiptera</taxon>
        <taxon>Heteroptera</taxon>
        <taxon>Panheteroptera</taxon>
        <taxon>Cimicomorpha</taxon>
        <taxon>Miridae</taxon>
        <taxon>Mirini</taxon>
        <taxon>Apolygus</taxon>
    </lineage>
</organism>
<reference evidence="4" key="1">
    <citation type="journal article" date="2021" name="Mol. Ecol. Resour.">
        <title>Apolygus lucorum genome provides insights into omnivorousness and mesophyll feeding.</title>
        <authorList>
            <person name="Liu Y."/>
            <person name="Liu H."/>
            <person name="Wang H."/>
            <person name="Huang T."/>
            <person name="Liu B."/>
            <person name="Yang B."/>
            <person name="Yin L."/>
            <person name="Li B."/>
            <person name="Zhang Y."/>
            <person name="Zhang S."/>
            <person name="Jiang F."/>
            <person name="Zhang X."/>
            <person name="Ren Y."/>
            <person name="Wang B."/>
            <person name="Wang S."/>
            <person name="Lu Y."/>
            <person name="Wu K."/>
            <person name="Fan W."/>
            <person name="Wang G."/>
        </authorList>
    </citation>
    <scope>NUCLEOTIDE SEQUENCE</scope>
    <source>
        <strain evidence="4">12Hb</strain>
    </source>
</reference>
<dbReference type="GO" id="GO:0000145">
    <property type="term" value="C:exocyst"/>
    <property type="evidence" value="ECO:0007669"/>
    <property type="project" value="InterPro"/>
</dbReference>
<keyword evidence="2" id="KW-0813">Transport</keyword>
<evidence type="ECO:0000256" key="1">
    <source>
        <dbReference type="ARBA" id="ARBA00009447"/>
    </source>
</evidence>
<evidence type="ECO:0000256" key="3">
    <source>
        <dbReference type="ARBA" id="ARBA00022483"/>
    </source>
</evidence>
<comment type="similarity">
    <text evidence="1">Belongs to the SEC6 family.</text>
</comment>
<name>A0A8S9Y3U9_APOLU</name>
<sequence length="805" mass="92852">MATATKHVINMLQRPGQLEKVEQYKRRVTRKKVSVEAMLKTTMQSQLDGVCMGLGQLQLTKQECEQVQEALNDIGATVVEFPELVKNLQGVREKNMQYSQYSTAMENLKNLFSVPESVERTKQWINDGKLLYAHHSLNDLENSRDDLLNELHKIPNQQADKILLKGSFEDVGIVSQLLEKQVKLTMSRTLNIVRKEPTELVTALRIIEKEEKKDEFSLQRQKQNGFLPPGRPKKWKALALEVLQESVEQRIEGTQPESRSSNKMWLVMHLELTRQLILEDLRVVKTLCEPCFPKHYNIVNLYVSMYHNSLSRHLEEIVANGLEGNEYVSMLAWVKNTYLGPELMSSPELQININALPPLLNKKVMHDLQAKYLKNMEDNYVDWMKKTLETEQMDWSKGVPPEGDQEGHFHTAAPVIIFQMIDQNLQVTKTIGQDLTDEALILSMKQVEHYGHLYKEAIAVFKSRHFEDRSQQPYFTHYMITIVNNCILFLELSQQLKQHYLRTDFLHKELNATSTALLKTFQDLRNQAAGWLLEEAFLDLETHFQDLITTNWLGSTMPVDTVCVTLEDYFQDYVHLRPKNFEYVIREAENHVTRRYLSALFQKKLTLKLNEERKTAGTKIKKEVGQLKAFFSRIAPQIANRADSPFEAIAQFAEILKVDKELSSLEVHALVRKYPDIKEDQITKFLSLRGDLSRSEIKDIVSDLQQSRSSARASITRSIFSNSVIKGREYPLYAHSVLKHDYYGPIEFLTGSNLCEEFGMWTCCLLGMCTSIEAAAEHYSGELLFLPLLPTVFAVATERIKNQEK</sequence>
<keyword evidence="3" id="KW-0268">Exocytosis</keyword>
<dbReference type="Proteomes" id="UP000466442">
    <property type="component" value="Unassembled WGS sequence"/>
</dbReference>
<accession>A0A8S9Y3U9</accession>
<gene>
    <name evidence="4" type="ORF">GE061_009754</name>
</gene>
<dbReference type="InterPro" id="IPR042532">
    <property type="entry name" value="EXOC3/Sec6_C"/>
</dbReference>
<dbReference type="OrthoDB" id="10047020at2759"/>
<dbReference type="GO" id="GO:0051601">
    <property type="term" value="P:exocyst localization"/>
    <property type="evidence" value="ECO:0007669"/>
    <property type="project" value="TreeGrafter"/>
</dbReference>
<dbReference type="Gene3D" id="1.10.357.70">
    <property type="entry name" value="Exocyst complex component Sec6, C-terminal domain"/>
    <property type="match status" value="1"/>
</dbReference>
<evidence type="ECO:0008006" key="6">
    <source>
        <dbReference type="Google" id="ProtNLM"/>
    </source>
</evidence>
<dbReference type="GO" id="GO:0000149">
    <property type="term" value="F:SNARE binding"/>
    <property type="evidence" value="ECO:0007669"/>
    <property type="project" value="TreeGrafter"/>
</dbReference>
<evidence type="ECO:0000313" key="4">
    <source>
        <dbReference type="EMBL" id="KAF6215006.1"/>
    </source>
</evidence>
<dbReference type="GO" id="GO:0006887">
    <property type="term" value="P:exocytosis"/>
    <property type="evidence" value="ECO:0007669"/>
    <property type="project" value="UniProtKB-KW"/>
</dbReference>
<dbReference type="Gene3D" id="1.10.357.50">
    <property type="match status" value="1"/>
</dbReference>
<evidence type="ECO:0000256" key="2">
    <source>
        <dbReference type="ARBA" id="ARBA00022448"/>
    </source>
</evidence>
<dbReference type="InterPro" id="IPR010326">
    <property type="entry name" value="EXOC3/Sec6"/>
</dbReference>
<evidence type="ECO:0000313" key="5">
    <source>
        <dbReference type="Proteomes" id="UP000466442"/>
    </source>
</evidence>
<dbReference type="AlphaFoldDB" id="A0A8S9Y3U9"/>
<proteinExistence type="inferred from homology"/>
<dbReference type="Pfam" id="PF06046">
    <property type="entry name" value="Sec6"/>
    <property type="match status" value="1"/>
</dbReference>
<dbReference type="EMBL" id="WIXP02000002">
    <property type="protein sequence ID" value="KAF6215006.1"/>
    <property type="molecule type" value="Genomic_DNA"/>
</dbReference>
<keyword evidence="5" id="KW-1185">Reference proteome</keyword>
<dbReference type="FunFam" id="1.10.357.70:FF:000001">
    <property type="entry name" value="Exocyst complex component 3"/>
    <property type="match status" value="1"/>
</dbReference>
<dbReference type="PANTHER" id="PTHR21292">
    <property type="entry name" value="EXOCYST COMPLEX COMPONENT SEC6-RELATED"/>
    <property type="match status" value="1"/>
</dbReference>
<protein>
    <recommendedName>
        <fullName evidence="6">Exocyst complex component 3</fullName>
    </recommendedName>
</protein>